<evidence type="ECO:0000313" key="1">
    <source>
        <dbReference type="EnsemblPlants" id="AUR62002710-RA:cds"/>
    </source>
</evidence>
<dbReference type="EnsemblPlants" id="AUR62002710-RA">
    <property type="protein sequence ID" value="AUR62002710-RA:cds"/>
    <property type="gene ID" value="AUR62002710"/>
</dbReference>
<sequence>MAVKFIKLPKRALSQTPFFNSLFFRRHFCDKVRPSSLDNSDRVTSAAKNFHKVDPSKGRLLTGATIGLIIAGGAYVSTVDEATFCTANPKEASITCQLPVGLTEFVNAAKMTELDTEN</sequence>
<protein>
    <submittedName>
        <fullName evidence="1">Uncharacterized protein</fullName>
    </submittedName>
</protein>
<accession>A0A803KUK2</accession>
<proteinExistence type="predicted"/>
<evidence type="ECO:0000313" key="2">
    <source>
        <dbReference type="Proteomes" id="UP000596660"/>
    </source>
</evidence>
<reference evidence="1" key="1">
    <citation type="journal article" date="2017" name="Nature">
        <title>The genome of Chenopodium quinoa.</title>
        <authorList>
            <person name="Jarvis D.E."/>
            <person name="Ho Y.S."/>
            <person name="Lightfoot D.J."/>
            <person name="Schmoeckel S.M."/>
            <person name="Li B."/>
            <person name="Borm T.J.A."/>
            <person name="Ohyanagi H."/>
            <person name="Mineta K."/>
            <person name="Michell C.T."/>
            <person name="Saber N."/>
            <person name="Kharbatia N.M."/>
            <person name="Rupper R.R."/>
            <person name="Sharp A.R."/>
            <person name="Dally N."/>
            <person name="Boughton B.A."/>
            <person name="Woo Y.H."/>
            <person name="Gao G."/>
            <person name="Schijlen E.G.W.M."/>
            <person name="Guo X."/>
            <person name="Momin A.A."/>
            <person name="Negrao S."/>
            <person name="Al-Babili S."/>
            <person name="Gehring C."/>
            <person name="Roessner U."/>
            <person name="Jung C."/>
            <person name="Murphy K."/>
            <person name="Arold S.T."/>
            <person name="Gojobori T."/>
            <person name="van der Linden C.G."/>
            <person name="van Loo E.N."/>
            <person name="Jellen E.N."/>
            <person name="Maughan P.J."/>
            <person name="Tester M."/>
        </authorList>
    </citation>
    <scope>NUCLEOTIDE SEQUENCE [LARGE SCALE GENOMIC DNA]</scope>
    <source>
        <strain evidence="1">cv. PI 614886</strain>
    </source>
</reference>
<organism evidence="1 2">
    <name type="scientific">Chenopodium quinoa</name>
    <name type="common">Quinoa</name>
    <dbReference type="NCBI Taxonomy" id="63459"/>
    <lineage>
        <taxon>Eukaryota</taxon>
        <taxon>Viridiplantae</taxon>
        <taxon>Streptophyta</taxon>
        <taxon>Embryophyta</taxon>
        <taxon>Tracheophyta</taxon>
        <taxon>Spermatophyta</taxon>
        <taxon>Magnoliopsida</taxon>
        <taxon>eudicotyledons</taxon>
        <taxon>Gunneridae</taxon>
        <taxon>Pentapetalae</taxon>
        <taxon>Caryophyllales</taxon>
        <taxon>Chenopodiaceae</taxon>
        <taxon>Chenopodioideae</taxon>
        <taxon>Atripliceae</taxon>
        <taxon>Chenopodium</taxon>
    </lineage>
</organism>
<name>A0A803KUK2_CHEQI</name>
<dbReference type="Gramene" id="AUR62002710-RA">
    <property type="protein sequence ID" value="AUR62002710-RA:cds"/>
    <property type="gene ID" value="AUR62002710"/>
</dbReference>
<dbReference type="Proteomes" id="UP000596660">
    <property type="component" value="Unplaced"/>
</dbReference>
<reference evidence="1" key="2">
    <citation type="submission" date="2021-03" db="UniProtKB">
        <authorList>
            <consortium name="EnsemblPlants"/>
        </authorList>
    </citation>
    <scope>IDENTIFICATION</scope>
</reference>
<dbReference type="AlphaFoldDB" id="A0A803KUK2"/>
<keyword evidence="2" id="KW-1185">Reference proteome</keyword>